<sequence>MAQTHHVVVALESFFVPVPALDLPAPHTYELQEHSRTRADQVAERIRDADILISTVVPIGADVLHPAVSPRLKMVAIVASGTDSVDLEACRARGIVVTNTPHCNTVAVAEHAVALYFAARRSVVLSHALVQSGEWPKKGTLQEALDGPDGKPPKTCRGETLGIVGYGAVGKIVESMARGLGMKVLISGRKGSSTAPEGRTPFETLIRESSVIVLCLPRSPESLDLISDAELASMKPHAVLVNVSRGLIVDEEALVAALRSGRIAGYATDVYAREPASAENSPLVGPETAGLNLITTPHVAWSAEDTNDKFHRALKENIAGWLSTGQPKYPVV</sequence>
<proteinExistence type="predicted"/>
<protein>
    <submittedName>
        <fullName evidence="1">D-isomer specific 2-hydroxyacid dehydrogenase</fullName>
    </submittedName>
</protein>
<dbReference type="Proteomes" id="UP001497700">
    <property type="component" value="Unassembled WGS sequence"/>
</dbReference>
<dbReference type="EMBL" id="MU393560">
    <property type="protein sequence ID" value="KAI4861153.1"/>
    <property type="molecule type" value="Genomic_DNA"/>
</dbReference>
<reference evidence="1 2" key="1">
    <citation type="journal article" date="2022" name="New Phytol.">
        <title>Ecological generalism drives hyperdiversity of secondary metabolite gene clusters in xylarialean endophytes.</title>
        <authorList>
            <person name="Franco M.E.E."/>
            <person name="Wisecaver J.H."/>
            <person name="Arnold A.E."/>
            <person name="Ju Y.M."/>
            <person name="Slot J.C."/>
            <person name="Ahrendt S."/>
            <person name="Moore L.P."/>
            <person name="Eastman K.E."/>
            <person name="Scott K."/>
            <person name="Konkel Z."/>
            <person name="Mondo S.J."/>
            <person name="Kuo A."/>
            <person name="Hayes R.D."/>
            <person name="Haridas S."/>
            <person name="Andreopoulos B."/>
            <person name="Riley R."/>
            <person name="LaButti K."/>
            <person name="Pangilinan J."/>
            <person name="Lipzen A."/>
            <person name="Amirebrahimi M."/>
            <person name="Yan J."/>
            <person name="Adam C."/>
            <person name="Keymanesh K."/>
            <person name="Ng V."/>
            <person name="Louie K."/>
            <person name="Northen T."/>
            <person name="Drula E."/>
            <person name="Henrissat B."/>
            <person name="Hsieh H.M."/>
            <person name="Youens-Clark K."/>
            <person name="Lutzoni F."/>
            <person name="Miadlikowska J."/>
            <person name="Eastwood D.C."/>
            <person name="Hamelin R.C."/>
            <person name="Grigoriev I.V."/>
            <person name="U'Ren J.M."/>
        </authorList>
    </citation>
    <scope>NUCLEOTIDE SEQUENCE [LARGE SCALE GENOMIC DNA]</scope>
    <source>
        <strain evidence="1 2">CBS 119005</strain>
    </source>
</reference>
<evidence type="ECO:0000313" key="1">
    <source>
        <dbReference type="EMBL" id="KAI4861153.1"/>
    </source>
</evidence>
<evidence type="ECO:0000313" key="2">
    <source>
        <dbReference type="Proteomes" id="UP001497700"/>
    </source>
</evidence>
<organism evidence="1 2">
    <name type="scientific">Hypoxylon rubiginosum</name>
    <dbReference type="NCBI Taxonomy" id="110542"/>
    <lineage>
        <taxon>Eukaryota</taxon>
        <taxon>Fungi</taxon>
        <taxon>Dikarya</taxon>
        <taxon>Ascomycota</taxon>
        <taxon>Pezizomycotina</taxon>
        <taxon>Sordariomycetes</taxon>
        <taxon>Xylariomycetidae</taxon>
        <taxon>Xylariales</taxon>
        <taxon>Hypoxylaceae</taxon>
        <taxon>Hypoxylon</taxon>
    </lineage>
</organism>
<accession>A0ACB9YPR6</accession>
<gene>
    <name evidence="1" type="ORF">F4820DRAFT_434546</name>
</gene>
<keyword evidence="2" id="KW-1185">Reference proteome</keyword>
<comment type="caution">
    <text evidence="1">The sequence shown here is derived from an EMBL/GenBank/DDBJ whole genome shotgun (WGS) entry which is preliminary data.</text>
</comment>
<name>A0ACB9YPR6_9PEZI</name>